<dbReference type="SUPFAM" id="SSF53474">
    <property type="entry name" value="alpha/beta-Hydrolases"/>
    <property type="match status" value="1"/>
</dbReference>
<dbReference type="Gene3D" id="3.40.50.1820">
    <property type="entry name" value="alpha/beta hydrolase"/>
    <property type="match status" value="1"/>
</dbReference>
<name>A0ABW6J3M9_STRWE</name>
<keyword evidence="2" id="KW-1185">Reference proteome</keyword>
<comment type="caution">
    <text evidence="1">The sequence shown here is derived from an EMBL/GenBank/DDBJ whole genome shotgun (WGS) entry which is preliminary data.</text>
</comment>
<gene>
    <name evidence="1" type="ORF">ACFQ63_30195</name>
</gene>
<evidence type="ECO:0000313" key="2">
    <source>
        <dbReference type="Proteomes" id="UP001600424"/>
    </source>
</evidence>
<evidence type="ECO:0000313" key="1">
    <source>
        <dbReference type="EMBL" id="MFE5983952.1"/>
    </source>
</evidence>
<dbReference type="InterPro" id="IPR029058">
    <property type="entry name" value="AB_hydrolase_fold"/>
</dbReference>
<dbReference type="EMBL" id="JBHTRV010000028">
    <property type="protein sequence ID" value="MFE5983952.1"/>
    <property type="molecule type" value="Genomic_DNA"/>
</dbReference>
<organism evidence="1 2">
    <name type="scientific">Streptomyces wedmorensis</name>
    <dbReference type="NCBI Taxonomy" id="43759"/>
    <lineage>
        <taxon>Bacteria</taxon>
        <taxon>Bacillati</taxon>
        <taxon>Actinomycetota</taxon>
        <taxon>Actinomycetes</taxon>
        <taxon>Kitasatosporales</taxon>
        <taxon>Streptomycetaceae</taxon>
        <taxon>Streptomyces</taxon>
    </lineage>
</organism>
<accession>A0ABW6J3M9</accession>
<evidence type="ECO:0008006" key="3">
    <source>
        <dbReference type="Google" id="ProtNLM"/>
    </source>
</evidence>
<dbReference type="RefSeq" id="WP_386255828.1">
    <property type="nucleotide sequence ID" value="NZ_JBHTRV010000028.1"/>
</dbReference>
<protein>
    <recommendedName>
        <fullName evidence="3">AB hydrolase-1 domain-containing protein</fullName>
    </recommendedName>
</protein>
<sequence length="408" mass="42421">MTTVLFVHGTGVREPGYTASLERVREGLRPLRPEVAVDPCYWGGDAGAALRSNGVSVPGYGTGRGAAETGAPGAEAGALDEDVELWGLLYVDPLLELRLVASESTGRAELAPGALPPGEALRSAALSLGGDGELRRLLGGAGIGEEFAAAVASVLTAPDGRLFLRSPDAGAATTELARAFVAEAVRRRVDRDGSAPAFDGTARDEAVARITALLPGDPGDEEGPGTHRGPVARKVGRLAGRLALGMASAQVVKRRSALTDAAHPAAGDVLLYLSRGEAIREAVLAAVRAAEPPVVLLAHSLGGIASLDLLVLRELPEVALLVTVGSQAPFLYELGALPSLEHGSPLPAHVPRWLNVYDRRDLLGYVGAGVFPGRVEDVALDSRQPFPLSHSAYWSNPELYRLLAGELP</sequence>
<reference evidence="1 2" key="1">
    <citation type="submission" date="2024-09" db="EMBL/GenBank/DDBJ databases">
        <title>The Natural Products Discovery Center: Release of the First 8490 Sequenced Strains for Exploring Actinobacteria Biosynthetic Diversity.</title>
        <authorList>
            <person name="Kalkreuter E."/>
            <person name="Kautsar S.A."/>
            <person name="Yang D."/>
            <person name="Bader C.D."/>
            <person name="Teijaro C.N."/>
            <person name="Fluegel L."/>
            <person name="Davis C.M."/>
            <person name="Simpson J.R."/>
            <person name="Lauterbach L."/>
            <person name="Steele A.D."/>
            <person name="Gui C."/>
            <person name="Meng S."/>
            <person name="Li G."/>
            <person name="Viehrig K."/>
            <person name="Ye F."/>
            <person name="Su P."/>
            <person name="Kiefer A.F."/>
            <person name="Nichols A."/>
            <person name="Cepeda A.J."/>
            <person name="Yan W."/>
            <person name="Fan B."/>
            <person name="Jiang Y."/>
            <person name="Adhikari A."/>
            <person name="Zheng C.-J."/>
            <person name="Schuster L."/>
            <person name="Cowan T.M."/>
            <person name="Smanski M.J."/>
            <person name="Chevrette M.G."/>
            <person name="De Carvalho L.P.S."/>
            <person name="Shen B."/>
        </authorList>
    </citation>
    <scope>NUCLEOTIDE SEQUENCE [LARGE SCALE GENOMIC DNA]</scope>
    <source>
        <strain evidence="1 2">NPDC056472</strain>
    </source>
</reference>
<proteinExistence type="predicted"/>
<dbReference type="Proteomes" id="UP001600424">
    <property type="component" value="Unassembled WGS sequence"/>
</dbReference>